<protein>
    <submittedName>
        <fullName evidence="2">5905_t:CDS:1</fullName>
    </submittedName>
</protein>
<evidence type="ECO:0000313" key="3">
    <source>
        <dbReference type="Proteomes" id="UP001153678"/>
    </source>
</evidence>
<dbReference type="AlphaFoldDB" id="A0A9W4X771"/>
<reference evidence="2" key="1">
    <citation type="submission" date="2022-08" db="EMBL/GenBank/DDBJ databases">
        <authorList>
            <person name="Kallberg Y."/>
            <person name="Tangrot J."/>
            <person name="Rosling A."/>
        </authorList>
    </citation>
    <scope>NUCLEOTIDE SEQUENCE</scope>
    <source>
        <strain evidence="2">Wild A</strain>
    </source>
</reference>
<organism evidence="2 3">
    <name type="scientific">Funneliformis geosporum</name>
    <dbReference type="NCBI Taxonomy" id="1117311"/>
    <lineage>
        <taxon>Eukaryota</taxon>
        <taxon>Fungi</taxon>
        <taxon>Fungi incertae sedis</taxon>
        <taxon>Mucoromycota</taxon>
        <taxon>Glomeromycotina</taxon>
        <taxon>Glomeromycetes</taxon>
        <taxon>Glomerales</taxon>
        <taxon>Glomeraceae</taxon>
        <taxon>Funneliformis</taxon>
    </lineage>
</organism>
<evidence type="ECO:0000313" key="2">
    <source>
        <dbReference type="EMBL" id="CAI2199887.1"/>
    </source>
</evidence>
<dbReference type="Proteomes" id="UP001153678">
    <property type="component" value="Unassembled WGS sequence"/>
</dbReference>
<keyword evidence="3" id="KW-1185">Reference proteome</keyword>
<feature type="compositionally biased region" description="Acidic residues" evidence="1">
    <location>
        <begin position="10"/>
        <end position="23"/>
    </location>
</feature>
<evidence type="ECO:0000256" key="1">
    <source>
        <dbReference type="SAM" id="MobiDB-lite"/>
    </source>
</evidence>
<name>A0A9W4X771_9GLOM</name>
<sequence>ESISSKDTEINENSENSDIEDNEEEITNEHLISMLNLFNIKVKHGLTDSVFNDILQCIGSSLSLYKLKNKLKSLVSIEPLMIDTCEDSCIAFTGKYAIL</sequence>
<dbReference type="EMBL" id="CAMKVN010022620">
    <property type="protein sequence ID" value="CAI2199887.1"/>
    <property type="molecule type" value="Genomic_DNA"/>
</dbReference>
<feature type="region of interest" description="Disordered" evidence="1">
    <location>
        <begin position="1"/>
        <end position="23"/>
    </location>
</feature>
<feature type="non-terminal residue" evidence="2">
    <location>
        <position position="99"/>
    </location>
</feature>
<accession>A0A9W4X771</accession>
<gene>
    <name evidence="2" type="ORF">FWILDA_LOCUS19296</name>
</gene>
<comment type="caution">
    <text evidence="2">The sequence shown here is derived from an EMBL/GenBank/DDBJ whole genome shotgun (WGS) entry which is preliminary data.</text>
</comment>
<dbReference type="OrthoDB" id="3261594at2759"/>
<proteinExistence type="predicted"/>
<feature type="non-terminal residue" evidence="2">
    <location>
        <position position="1"/>
    </location>
</feature>